<sequence>MTSNINWWWKGCPREVVQARKNPEKLAFFAKKYQKLAERFIDKAEVFNSIVSNIETFLNSYRNIQKEIEPATAKPQKSPSGRPFYGRGSIRSSFKDAKDAVKQLKGMAYRNKSGELMFYKDLAKPAKTAKEMLQDAKNRVHGRVKYWQQYIEKFNEWASSYGLPDIKRSFLKWVDPIRELTPWYEMRQAKVGGAIRNNEDNGFYKRNSLMSTVPCSTLPHFPGKW</sequence>
<name>A0ABV4X2Y5_9CYAN</name>
<protein>
    <submittedName>
        <fullName evidence="1">Uncharacterized protein</fullName>
    </submittedName>
</protein>
<gene>
    <name evidence="1" type="ORF">ACE1CC_08345</name>
</gene>
<comment type="caution">
    <text evidence="1">The sequence shown here is derived from an EMBL/GenBank/DDBJ whole genome shotgun (WGS) entry which is preliminary data.</text>
</comment>
<organism evidence="1 2">
    <name type="scientific">Floridaenema aerugineum BLCC-F46</name>
    <dbReference type="NCBI Taxonomy" id="3153654"/>
    <lineage>
        <taxon>Bacteria</taxon>
        <taxon>Bacillati</taxon>
        <taxon>Cyanobacteriota</taxon>
        <taxon>Cyanophyceae</taxon>
        <taxon>Oscillatoriophycideae</taxon>
        <taxon>Aerosakkonematales</taxon>
        <taxon>Aerosakkonemataceae</taxon>
        <taxon>Floridanema</taxon>
        <taxon>Floridanema aerugineum</taxon>
    </lineage>
</organism>
<evidence type="ECO:0000313" key="2">
    <source>
        <dbReference type="Proteomes" id="UP001576774"/>
    </source>
</evidence>
<accession>A0ABV4X2Y5</accession>
<evidence type="ECO:0000313" key="1">
    <source>
        <dbReference type="EMBL" id="MFB2876891.1"/>
    </source>
</evidence>
<dbReference type="EMBL" id="JBHFNQ010000064">
    <property type="protein sequence ID" value="MFB2876891.1"/>
    <property type="molecule type" value="Genomic_DNA"/>
</dbReference>
<reference evidence="1 2" key="1">
    <citation type="submission" date="2024-09" db="EMBL/GenBank/DDBJ databases">
        <title>Floridaenema gen nov. (Aerosakkonemataceae, Aerosakkonematales ord. nov., Cyanobacteria) from benthic tropical and subtropical fresh waters, with the description of four new species.</title>
        <authorList>
            <person name="Moretto J.A."/>
            <person name="Berthold D.E."/>
            <person name="Lefler F.W."/>
            <person name="Huang I.-S."/>
            <person name="Laughinghouse H. IV."/>
        </authorList>
    </citation>
    <scope>NUCLEOTIDE SEQUENCE [LARGE SCALE GENOMIC DNA]</scope>
    <source>
        <strain evidence="1 2">BLCC-F46</strain>
    </source>
</reference>
<dbReference type="RefSeq" id="WP_413270009.1">
    <property type="nucleotide sequence ID" value="NZ_JBHFNQ010000064.1"/>
</dbReference>
<keyword evidence="2" id="KW-1185">Reference proteome</keyword>
<proteinExistence type="predicted"/>
<dbReference type="Proteomes" id="UP001576774">
    <property type="component" value="Unassembled WGS sequence"/>
</dbReference>